<dbReference type="SMART" id="SM00448">
    <property type="entry name" value="REC"/>
    <property type="match status" value="1"/>
</dbReference>
<dbReference type="GO" id="GO:0000976">
    <property type="term" value="F:transcription cis-regulatory region binding"/>
    <property type="evidence" value="ECO:0007669"/>
    <property type="project" value="TreeGrafter"/>
</dbReference>
<evidence type="ECO:0000256" key="3">
    <source>
        <dbReference type="ARBA" id="ARBA00023015"/>
    </source>
</evidence>
<dbReference type="PATRIC" id="fig|197221.4.peg.1996"/>
<reference evidence="10 11" key="1">
    <citation type="journal article" date="2002" name="DNA Res.">
        <title>Complete genome structure of the thermophilic cyanobacterium Thermosynechococcus elongatus BP-1.</title>
        <authorList>
            <person name="Nakamura Y."/>
            <person name="Kaneko T."/>
            <person name="Sato S."/>
            <person name="Ikeuchi M."/>
            <person name="Katoh H."/>
            <person name="Sasamoto S."/>
            <person name="Watanabe A."/>
            <person name="Iriguchi M."/>
            <person name="Kawashima K."/>
            <person name="Kimura T."/>
            <person name="Kishida Y."/>
            <person name="Kiyokawa C."/>
            <person name="Kohara M."/>
            <person name="Matsumoto M."/>
            <person name="Matsuno A."/>
            <person name="Nakazaki N."/>
            <person name="Shimpo S."/>
            <person name="Sugimoto M."/>
            <person name="Takeuchi C."/>
            <person name="Yamada M."/>
            <person name="Tabata S."/>
        </authorList>
    </citation>
    <scope>NUCLEOTIDE SEQUENCE [LARGE SCALE GENOMIC DNA]</scope>
    <source>
        <strain evidence="11">IAM M-273 / NIES-2133 / BP-1</strain>
    </source>
</reference>
<evidence type="ECO:0000256" key="5">
    <source>
        <dbReference type="ARBA" id="ARBA00023163"/>
    </source>
</evidence>
<dbReference type="eggNOG" id="COG0745">
    <property type="taxonomic scope" value="Bacteria"/>
</dbReference>
<dbReference type="InterPro" id="IPR001867">
    <property type="entry name" value="OmpR/PhoB-type_DNA-bd"/>
</dbReference>
<proteinExistence type="predicted"/>
<dbReference type="CDD" id="cd00383">
    <property type="entry name" value="trans_reg_C"/>
    <property type="match status" value="1"/>
</dbReference>
<dbReference type="Pfam" id="PF00486">
    <property type="entry name" value="Trans_reg_C"/>
    <property type="match status" value="1"/>
</dbReference>
<evidence type="ECO:0000256" key="1">
    <source>
        <dbReference type="ARBA" id="ARBA00022553"/>
    </source>
</evidence>
<dbReference type="Gene3D" id="1.10.10.10">
    <property type="entry name" value="Winged helix-like DNA-binding domain superfamily/Winged helix DNA-binding domain"/>
    <property type="match status" value="1"/>
</dbReference>
<dbReference type="GO" id="GO:0005829">
    <property type="term" value="C:cytosol"/>
    <property type="evidence" value="ECO:0007669"/>
    <property type="project" value="TreeGrafter"/>
</dbReference>
<dbReference type="Gene3D" id="6.10.250.690">
    <property type="match status" value="1"/>
</dbReference>
<dbReference type="GO" id="GO:0000156">
    <property type="term" value="F:phosphorelay response regulator activity"/>
    <property type="evidence" value="ECO:0007669"/>
    <property type="project" value="TreeGrafter"/>
</dbReference>
<evidence type="ECO:0000256" key="6">
    <source>
        <dbReference type="PROSITE-ProRule" id="PRU00169"/>
    </source>
</evidence>
<dbReference type="Proteomes" id="UP000000440">
    <property type="component" value="Chromosome"/>
</dbReference>
<dbReference type="STRING" id="197221.gene:10748516"/>
<gene>
    <name evidence="10" type="ordered locus">tll1910</name>
</gene>
<protein>
    <submittedName>
        <fullName evidence="10">Two-component response regulator</fullName>
    </submittedName>
</protein>
<keyword evidence="5" id="KW-0804">Transcription</keyword>
<dbReference type="PANTHER" id="PTHR48111:SF15">
    <property type="entry name" value="OMPR SUBFAMILY"/>
    <property type="match status" value="1"/>
</dbReference>
<feature type="domain" description="OmpR/PhoB-type" evidence="9">
    <location>
        <begin position="124"/>
        <end position="223"/>
    </location>
</feature>
<dbReference type="SUPFAM" id="SSF52172">
    <property type="entry name" value="CheY-like"/>
    <property type="match status" value="1"/>
</dbReference>
<dbReference type="InterPro" id="IPR001789">
    <property type="entry name" value="Sig_transdc_resp-reg_receiver"/>
</dbReference>
<organism evidence="10 11">
    <name type="scientific">Thermosynechococcus vestitus (strain NIES-2133 / IAM M-273 / BP-1)</name>
    <dbReference type="NCBI Taxonomy" id="197221"/>
    <lineage>
        <taxon>Bacteria</taxon>
        <taxon>Bacillati</taxon>
        <taxon>Cyanobacteriota</taxon>
        <taxon>Cyanophyceae</taxon>
        <taxon>Acaryochloridales</taxon>
        <taxon>Thermosynechococcaceae</taxon>
        <taxon>Thermosynechococcus</taxon>
    </lineage>
</organism>
<dbReference type="PROSITE" id="PS50110">
    <property type="entry name" value="RESPONSE_REGULATORY"/>
    <property type="match status" value="1"/>
</dbReference>
<evidence type="ECO:0000313" key="10">
    <source>
        <dbReference type="EMBL" id="BAC09462.1"/>
    </source>
</evidence>
<name>Q8DHN5_THEVB</name>
<evidence type="ECO:0000313" key="11">
    <source>
        <dbReference type="Proteomes" id="UP000000440"/>
    </source>
</evidence>
<keyword evidence="11" id="KW-1185">Reference proteome</keyword>
<dbReference type="KEGG" id="tel:tll1910"/>
<feature type="modified residue" description="4-aspartylphosphate" evidence="6">
    <location>
        <position position="51"/>
    </location>
</feature>
<dbReference type="InterPro" id="IPR011006">
    <property type="entry name" value="CheY-like_superfamily"/>
</dbReference>
<dbReference type="CDD" id="cd17624">
    <property type="entry name" value="REC_OmpR_PmrA-like"/>
    <property type="match status" value="1"/>
</dbReference>
<dbReference type="RefSeq" id="WP_011057747.1">
    <property type="nucleotide sequence ID" value="NC_004113.1"/>
</dbReference>
<keyword evidence="1 6" id="KW-0597">Phosphoprotein</keyword>
<evidence type="ECO:0000256" key="4">
    <source>
        <dbReference type="ARBA" id="ARBA00023125"/>
    </source>
</evidence>
<dbReference type="PANTHER" id="PTHR48111">
    <property type="entry name" value="REGULATOR OF RPOS"/>
    <property type="match status" value="1"/>
</dbReference>
<dbReference type="EMBL" id="BA000039">
    <property type="protein sequence ID" value="BAC09462.1"/>
    <property type="molecule type" value="Genomic_DNA"/>
</dbReference>
<evidence type="ECO:0000256" key="7">
    <source>
        <dbReference type="PROSITE-ProRule" id="PRU01091"/>
    </source>
</evidence>
<feature type="DNA-binding region" description="OmpR/PhoB-type" evidence="7">
    <location>
        <begin position="124"/>
        <end position="223"/>
    </location>
</feature>
<accession>Q8DHN5</accession>
<dbReference type="PROSITE" id="PS51755">
    <property type="entry name" value="OMPR_PHOB"/>
    <property type="match status" value="1"/>
</dbReference>
<sequence length="229" mass="25641">MKVLVIEDDRTIAGLVAESLAHQQYIVEIAYDAETGLDYLEATAFDLLILDLGLPGMDGLSFCQTIRQRGHSLPILILTARDTSSDKVMGLDAGADDYMVKPFDLPELLARVRALLRRKPLPFAPILHWGALILDPDRAKVTYNHQELHLTPKEYAILEVLLRHGSRILSRSAIMDYAWPLDEMPGEETVKVHLRSLRHKLKAVGAPANLIETVYGFGYRLNPNFQSAT</sequence>
<feature type="domain" description="Response regulatory" evidence="8">
    <location>
        <begin position="2"/>
        <end position="116"/>
    </location>
</feature>
<keyword evidence="3" id="KW-0805">Transcription regulation</keyword>
<dbReference type="InterPro" id="IPR039420">
    <property type="entry name" value="WalR-like"/>
</dbReference>
<keyword evidence="4 7" id="KW-0238">DNA-binding</keyword>
<dbReference type="AlphaFoldDB" id="Q8DHN5"/>
<dbReference type="Gene3D" id="3.40.50.2300">
    <property type="match status" value="1"/>
</dbReference>
<evidence type="ECO:0000256" key="2">
    <source>
        <dbReference type="ARBA" id="ARBA00023012"/>
    </source>
</evidence>
<dbReference type="Pfam" id="PF00072">
    <property type="entry name" value="Response_reg"/>
    <property type="match status" value="1"/>
</dbReference>
<dbReference type="SMART" id="SM00862">
    <property type="entry name" value="Trans_reg_C"/>
    <property type="match status" value="1"/>
</dbReference>
<evidence type="ECO:0000259" key="9">
    <source>
        <dbReference type="PROSITE" id="PS51755"/>
    </source>
</evidence>
<dbReference type="InterPro" id="IPR036388">
    <property type="entry name" value="WH-like_DNA-bd_sf"/>
</dbReference>
<dbReference type="GO" id="GO:0032993">
    <property type="term" value="C:protein-DNA complex"/>
    <property type="evidence" value="ECO:0007669"/>
    <property type="project" value="TreeGrafter"/>
</dbReference>
<evidence type="ECO:0000259" key="8">
    <source>
        <dbReference type="PROSITE" id="PS50110"/>
    </source>
</evidence>
<keyword evidence="2" id="KW-0902">Two-component regulatory system</keyword>
<dbReference type="FunFam" id="3.40.50.2300:FF:000002">
    <property type="entry name" value="DNA-binding response regulator PhoP"/>
    <property type="match status" value="1"/>
</dbReference>
<dbReference type="EnsemblBacteria" id="BAC09462">
    <property type="protein sequence ID" value="BAC09462"/>
    <property type="gene ID" value="BAC09462"/>
</dbReference>
<dbReference type="GO" id="GO:0006355">
    <property type="term" value="P:regulation of DNA-templated transcription"/>
    <property type="evidence" value="ECO:0007669"/>
    <property type="project" value="InterPro"/>
</dbReference>